<protein>
    <submittedName>
        <fullName evidence="1">Uncharacterized protein</fullName>
    </submittedName>
</protein>
<accession>A0A2P2J6Y4</accession>
<name>A0A2P2J6Y4_RHIMU</name>
<sequence length="38" mass="4517">MYFSCRERERDVLFGYSEDGVNKSLHILPFFGYSDPKI</sequence>
<evidence type="ECO:0000313" key="1">
    <source>
        <dbReference type="EMBL" id="MBW89167.1"/>
    </source>
</evidence>
<dbReference type="EMBL" id="GGEC01008684">
    <property type="protein sequence ID" value="MBW89167.1"/>
    <property type="molecule type" value="Transcribed_RNA"/>
</dbReference>
<proteinExistence type="predicted"/>
<dbReference type="AlphaFoldDB" id="A0A2P2J6Y4"/>
<organism evidence="1">
    <name type="scientific">Rhizophora mucronata</name>
    <name type="common">Asiatic mangrove</name>
    <dbReference type="NCBI Taxonomy" id="61149"/>
    <lineage>
        <taxon>Eukaryota</taxon>
        <taxon>Viridiplantae</taxon>
        <taxon>Streptophyta</taxon>
        <taxon>Embryophyta</taxon>
        <taxon>Tracheophyta</taxon>
        <taxon>Spermatophyta</taxon>
        <taxon>Magnoliopsida</taxon>
        <taxon>eudicotyledons</taxon>
        <taxon>Gunneridae</taxon>
        <taxon>Pentapetalae</taxon>
        <taxon>rosids</taxon>
        <taxon>fabids</taxon>
        <taxon>Malpighiales</taxon>
        <taxon>Rhizophoraceae</taxon>
        <taxon>Rhizophora</taxon>
    </lineage>
</organism>
<reference evidence="1" key="1">
    <citation type="submission" date="2018-02" db="EMBL/GenBank/DDBJ databases">
        <title>Rhizophora mucronata_Transcriptome.</title>
        <authorList>
            <person name="Meera S.P."/>
            <person name="Sreeshan A."/>
            <person name="Augustine A."/>
        </authorList>
    </citation>
    <scope>NUCLEOTIDE SEQUENCE</scope>
    <source>
        <tissue evidence="1">Leaf</tissue>
    </source>
</reference>